<proteinExistence type="predicted"/>
<evidence type="ECO:0008006" key="4">
    <source>
        <dbReference type="Google" id="ProtNLM"/>
    </source>
</evidence>
<dbReference type="AlphaFoldDB" id="A0A918L359"/>
<organism evidence="2 3">
    <name type="scientific">Streptomyces humidus</name>
    <dbReference type="NCBI Taxonomy" id="52259"/>
    <lineage>
        <taxon>Bacteria</taxon>
        <taxon>Bacillati</taxon>
        <taxon>Actinomycetota</taxon>
        <taxon>Actinomycetes</taxon>
        <taxon>Kitasatosporales</taxon>
        <taxon>Streptomycetaceae</taxon>
        <taxon>Streptomyces</taxon>
    </lineage>
</organism>
<gene>
    <name evidence="2" type="ORF">GCM10010269_29370</name>
</gene>
<comment type="caution">
    <text evidence="2">The sequence shown here is derived from an EMBL/GenBank/DDBJ whole genome shotgun (WGS) entry which is preliminary data.</text>
</comment>
<feature type="transmembrane region" description="Helical" evidence="1">
    <location>
        <begin position="51"/>
        <end position="70"/>
    </location>
</feature>
<keyword evidence="1" id="KW-1133">Transmembrane helix</keyword>
<evidence type="ECO:0000313" key="3">
    <source>
        <dbReference type="Proteomes" id="UP000606194"/>
    </source>
</evidence>
<keyword evidence="1" id="KW-0472">Membrane</keyword>
<evidence type="ECO:0000256" key="1">
    <source>
        <dbReference type="SAM" id="Phobius"/>
    </source>
</evidence>
<name>A0A918L359_9ACTN</name>
<evidence type="ECO:0000313" key="2">
    <source>
        <dbReference type="EMBL" id="GGR88330.1"/>
    </source>
</evidence>
<feature type="transmembrane region" description="Helical" evidence="1">
    <location>
        <begin position="107"/>
        <end position="131"/>
    </location>
</feature>
<reference evidence="2" key="1">
    <citation type="journal article" date="2014" name="Int. J. Syst. Evol. Microbiol.">
        <title>Complete genome sequence of Corynebacterium casei LMG S-19264T (=DSM 44701T), isolated from a smear-ripened cheese.</title>
        <authorList>
            <consortium name="US DOE Joint Genome Institute (JGI-PGF)"/>
            <person name="Walter F."/>
            <person name="Albersmeier A."/>
            <person name="Kalinowski J."/>
            <person name="Ruckert C."/>
        </authorList>
    </citation>
    <scope>NUCLEOTIDE SEQUENCE</scope>
    <source>
        <strain evidence="2">JCM 4386</strain>
    </source>
</reference>
<dbReference type="Proteomes" id="UP000606194">
    <property type="component" value="Unassembled WGS sequence"/>
</dbReference>
<reference evidence="2" key="2">
    <citation type="submission" date="2020-09" db="EMBL/GenBank/DDBJ databases">
        <authorList>
            <person name="Sun Q."/>
            <person name="Ohkuma M."/>
        </authorList>
    </citation>
    <scope>NUCLEOTIDE SEQUENCE</scope>
    <source>
        <strain evidence="2">JCM 4386</strain>
    </source>
</reference>
<keyword evidence="1" id="KW-0812">Transmembrane</keyword>
<feature type="transmembrane region" description="Helical" evidence="1">
    <location>
        <begin position="20"/>
        <end position="45"/>
    </location>
</feature>
<protein>
    <recommendedName>
        <fullName evidence="4">Integral membrane protein</fullName>
    </recommendedName>
</protein>
<keyword evidence="3" id="KW-1185">Reference proteome</keyword>
<accession>A0A918L359</accession>
<dbReference type="EMBL" id="BMTL01000010">
    <property type="protein sequence ID" value="GGR88330.1"/>
    <property type="molecule type" value="Genomic_DNA"/>
</dbReference>
<sequence>MSEEETDVARGGQGLARVAVVVRAGAAPLWWCGVFAAGVGVLAPGLTGRRIGVLAGAALFIVAAAATGLLGRRRYTALGRAAARAGKHDVLQDRAVTVRTWRHGHRWWLLLAFLAALGASLAAPAAGGMLLAGCGTGLRWKAAWLGRRERDDDALLWVRVDWLDRRGGRPAGKAVKAYRSTGVAAGDAAPGGARRRTPALV</sequence>